<dbReference type="GO" id="GO:0016740">
    <property type="term" value="F:transferase activity"/>
    <property type="evidence" value="ECO:0007669"/>
    <property type="project" value="UniProtKB-ARBA"/>
</dbReference>
<dbReference type="Proteomes" id="UP000295184">
    <property type="component" value="Unassembled WGS sequence"/>
</dbReference>
<keyword evidence="2" id="KW-0092">Biotin</keyword>
<feature type="domain" description="BPL/LPL catalytic" evidence="4">
    <location>
        <begin position="1"/>
        <end position="176"/>
    </location>
</feature>
<evidence type="ECO:0000313" key="6">
    <source>
        <dbReference type="Proteomes" id="UP000295184"/>
    </source>
</evidence>
<organism evidence="5 6">
    <name type="scientific">Allofournierella massiliensis</name>
    <dbReference type="NCBI Taxonomy" id="1650663"/>
    <lineage>
        <taxon>Bacteria</taxon>
        <taxon>Bacillati</taxon>
        <taxon>Bacillota</taxon>
        <taxon>Clostridia</taxon>
        <taxon>Eubacteriales</taxon>
        <taxon>Oscillospiraceae</taxon>
        <taxon>Allofournierella</taxon>
    </lineage>
</organism>
<dbReference type="STRING" id="1650663.GCA_001486665_00920"/>
<dbReference type="SUPFAM" id="SSF55681">
    <property type="entry name" value="Class II aaRS and biotin synthetases"/>
    <property type="match status" value="1"/>
</dbReference>
<dbReference type="Gene3D" id="2.30.30.100">
    <property type="match status" value="1"/>
</dbReference>
<name>A0A4R1QUD5_9FIRM</name>
<dbReference type="InterPro" id="IPR004143">
    <property type="entry name" value="BPL_LPL_catalytic"/>
</dbReference>
<dbReference type="RefSeq" id="WP_058963409.1">
    <property type="nucleotide sequence ID" value="NZ_CABKVM010000014.1"/>
</dbReference>
<dbReference type="PANTHER" id="PTHR12835:SF5">
    <property type="entry name" value="BIOTIN--PROTEIN LIGASE"/>
    <property type="match status" value="1"/>
</dbReference>
<comment type="caution">
    <text evidence="5">The sequence shown here is derived from an EMBL/GenBank/DDBJ whole genome shotgun (WGS) entry which is preliminary data.</text>
</comment>
<dbReference type="OrthoDB" id="9807064at2"/>
<evidence type="ECO:0000256" key="2">
    <source>
        <dbReference type="ARBA" id="ARBA00023267"/>
    </source>
</evidence>
<dbReference type="EC" id="6.3.4.15" evidence="3"/>
<dbReference type="AlphaFoldDB" id="A0A4R1QUD5"/>
<keyword evidence="1 5" id="KW-0436">Ligase</keyword>
<dbReference type="InterPro" id="IPR045864">
    <property type="entry name" value="aa-tRNA-synth_II/BPL/LPL"/>
</dbReference>
<evidence type="ECO:0000259" key="4">
    <source>
        <dbReference type="PROSITE" id="PS51733"/>
    </source>
</evidence>
<dbReference type="NCBIfam" id="TIGR00121">
    <property type="entry name" value="birA_ligase"/>
    <property type="match status" value="1"/>
</dbReference>
<protein>
    <recommendedName>
        <fullName evidence="3">biotin--[biotin carboxyl-carrier protein] ligase</fullName>
        <ecNumber evidence="3">6.3.4.15</ecNumber>
    </recommendedName>
</protein>
<gene>
    <name evidence="5" type="ORF">EDD77_1277</name>
</gene>
<dbReference type="PROSITE" id="PS51733">
    <property type="entry name" value="BPL_LPL_CATALYTIC"/>
    <property type="match status" value="1"/>
</dbReference>
<dbReference type="Pfam" id="PF03099">
    <property type="entry name" value="BPL_LplA_LipB"/>
    <property type="match status" value="1"/>
</dbReference>
<dbReference type="GO" id="GO:0009249">
    <property type="term" value="P:protein lipoylation"/>
    <property type="evidence" value="ECO:0007669"/>
    <property type="project" value="UniProtKB-ARBA"/>
</dbReference>
<dbReference type="PANTHER" id="PTHR12835">
    <property type="entry name" value="BIOTIN PROTEIN LIGASE"/>
    <property type="match status" value="1"/>
</dbReference>
<evidence type="ECO:0000256" key="3">
    <source>
        <dbReference type="ARBA" id="ARBA00024227"/>
    </source>
</evidence>
<dbReference type="Gene3D" id="3.30.930.10">
    <property type="entry name" value="Bira Bifunctional Protein, Domain 2"/>
    <property type="match status" value="1"/>
</dbReference>
<reference evidence="5 6" key="1">
    <citation type="submission" date="2019-03" db="EMBL/GenBank/DDBJ databases">
        <title>Genomic Encyclopedia of Type Strains, Phase IV (KMG-IV): sequencing the most valuable type-strain genomes for metagenomic binning, comparative biology and taxonomic classification.</title>
        <authorList>
            <person name="Goeker M."/>
        </authorList>
    </citation>
    <scope>NUCLEOTIDE SEQUENCE [LARGE SCALE GENOMIC DNA]</scope>
    <source>
        <strain evidence="5 6">DSM 100451</strain>
    </source>
</reference>
<dbReference type="GO" id="GO:0004077">
    <property type="term" value="F:biotin--[biotin carboxyl-carrier protein] ligase activity"/>
    <property type="evidence" value="ECO:0007669"/>
    <property type="project" value="UniProtKB-EC"/>
</dbReference>
<dbReference type="CDD" id="cd16442">
    <property type="entry name" value="BPL"/>
    <property type="match status" value="1"/>
</dbReference>
<dbReference type="GO" id="GO:0005737">
    <property type="term" value="C:cytoplasm"/>
    <property type="evidence" value="ECO:0007669"/>
    <property type="project" value="TreeGrafter"/>
</dbReference>
<evidence type="ECO:0000313" key="5">
    <source>
        <dbReference type="EMBL" id="TCL53760.1"/>
    </source>
</evidence>
<proteinExistence type="predicted"/>
<evidence type="ECO:0000256" key="1">
    <source>
        <dbReference type="ARBA" id="ARBA00022598"/>
    </source>
</evidence>
<dbReference type="Pfam" id="PF02237">
    <property type="entry name" value="BPL_C"/>
    <property type="match status" value="1"/>
</dbReference>
<dbReference type="InterPro" id="IPR003142">
    <property type="entry name" value="BPL_C"/>
</dbReference>
<dbReference type="EMBL" id="SLUM01000027">
    <property type="protein sequence ID" value="TCL53760.1"/>
    <property type="molecule type" value="Genomic_DNA"/>
</dbReference>
<accession>A0A4R1QUD5</accession>
<sequence length="241" mass="25889">MVTAPLFVSQADSTNSWCRRKLEQLPDGFAVYTTCQTAGRGRRGRAWANAPGQGLYYTVVCKRPMADPAALPLAASLAAMNALEEQVGIRCQVKWPNDLIWQGKKLGGILCEAAQGAILCGIGINLMQDEAYFAQNGLAHGVSAVQIPGCRMNENTPEALAQALSEVFADGMELFYRQGFAAIRREYLARCANLGRHVNFDGGEGRAVDVDEAGRLVVKTDAGEQAVFTGEVTVQGIYGAE</sequence>
<dbReference type="InterPro" id="IPR004408">
    <property type="entry name" value="Biotin_CoA_COase_ligase"/>
</dbReference>